<organism evidence="1 2">
    <name type="scientific">Pleurodeles waltl</name>
    <name type="common">Iberian ribbed newt</name>
    <dbReference type="NCBI Taxonomy" id="8319"/>
    <lineage>
        <taxon>Eukaryota</taxon>
        <taxon>Metazoa</taxon>
        <taxon>Chordata</taxon>
        <taxon>Craniata</taxon>
        <taxon>Vertebrata</taxon>
        <taxon>Euteleostomi</taxon>
        <taxon>Amphibia</taxon>
        <taxon>Batrachia</taxon>
        <taxon>Caudata</taxon>
        <taxon>Salamandroidea</taxon>
        <taxon>Salamandridae</taxon>
        <taxon>Pleurodelinae</taxon>
        <taxon>Pleurodeles</taxon>
    </lineage>
</organism>
<dbReference type="AlphaFoldDB" id="A0AAV7PF01"/>
<gene>
    <name evidence="1" type="ORF">NDU88_004225</name>
</gene>
<evidence type="ECO:0000313" key="1">
    <source>
        <dbReference type="EMBL" id="KAJ1125807.1"/>
    </source>
</evidence>
<reference evidence="1" key="1">
    <citation type="journal article" date="2022" name="bioRxiv">
        <title>Sequencing and chromosome-scale assembly of the giantPleurodeles waltlgenome.</title>
        <authorList>
            <person name="Brown T."/>
            <person name="Elewa A."/>
            <person name="Iarovenko S."/>
            <person name="Subramanian E."/>
            <person name="Araus A.J."/>
            <person name="Petzold A."/>
            <person name="Susuki M."/>
            <person name="Suzuki K.-i.T."/>
            <person name="Hayashi T."/>
            <person name="Toyoda A."/>
            <person name="Oliveira C."/>
            <person name="Osipova E."/>
            <person name="Leigh N.D."/>
            <person name="Simon A."/>
            <person name="Yun M.H."/>
        </authorList>
    </citation>
    <scope>NUCLEOTIDE SEQUENCE</scope>
    <source>
        <strain evidence="1">20211129_DDA</strain>
        <tissue evidence="1">Liver</tissue>
    </source>
</reference>
<sequence length="84" mass="9666">MEIWDQLISGPDPLQLTLKKLQELIRDQEAKISQLKSVFYDDNPGSGVRTRKRIYFRVRLRASSVLAKRLLLLDAVALLEDLAE</sequence>
<dbReference type="EMBL" id="JANPWB010000011">
    <property type="protein sequence ID" value="KAJ1125807.1"/>
    <property type="molecule type" value="Genomic_DNA"/>
</dbReference>
<keyword evidence="2" id="KW-1185">Reference proteome</keyword>
<protein>
    <submittedName>
        <fullName evidence="1">Uncharacterized protein</fullName>
    </submittedName>
</protein>
<dbReference type="Proteomes" id="UP001066276">
    <property type="component" value="Chromosome 7"/>
</dbReference>
<proteinExistence type="predicted"/>
<name>A0AAV7PF01_PLEWA</name>
<comment type="caution">
    <text evidence="1">The sequence shown here is derived from an EMBL/GenBank/DDBJ whole genome shotgun (WGS) entry which is preliminary data.</text>
</comment>
<accession>A0AAV7PF01</accession>
<evidence type="ECO:0000313" key="2">
    <source>
        <dbReference type="Proteomes" id="UP001066276"/>
    </source>
</evidence>